<dbReference type="eggNOG" id="ENOG502ZV4X">
    <property type="taxonomic scope" value="Bacteria"/>
</dbReference>
<dbReference type="STRING" id="1127673.GLIP_1509"/>
<dbReference type="EMBL" id="BAEN01000035">
    <property type="protein sequence ID" value="GAC14143.1"/>
    <property type="molecule type" value="Genomic_DNA"/>
</dbReference>
<keyword evidence="2" id="KW-1185">Reference proteome</keyword>
<comment type="caution">
    <text evidence="1">The sequence shown here is derived from an EMBL/GenBank/DDBJ whole genome shotgun (WGS) entry which is preliminary data.</text>
</comment>
<evidence type="ECO:0000313" key="2">
    <source>
        <dbReference type="Proteomes" id="UP000006334"/>
    </source>
</evidence>
<dbReference type="AlphaFoldDB" id="K6YBW7"/>
<proteinExistence type="predicted"/>
<dbReference type="Proteomes" id="UP000006334">
    <property type="component" value="Unassembled WGS sequence"/>
</dbReference>
<reference evidence="1 2" key="1">
    <citation type="journal article" date="2017" name="Antonie Van Leeuwenhoek">
        <title>Rhizobium rhizosphaerae sp. nov., a novel species isolated from rice rhizosphere.</title>
        <authorList>
            <person name="Zhao J.J."/>
            <person name="Zhang J."/>
            <person name="Zhang R.J."/>
            <person name="Zhang C.W."/>
            <person name="Yin H.Q."/>
            <person name="Zhang X.X."/>
        </authorList>
    </citation>
    <scope>NUCLEOTIDE SEQUENCE [LARGE SCALE GENOMIC DNA]</scope>
    <source>
        <strain evidence="1 2">E3</strain>
    </source>
</reference>
<sequence>MKKAATQTSNDLRPENQKVKLNLIPYKEEICLVEFLNRGSAGMFQKEADWAYGESCLHTMVSNFRQHGIMFDRKPNPITHRHGGKATYTRYRLLDDASIERAIFRVNKLRSQRGLEPLRGLPPYSIYSQAA</sequence>
<dbReference type="OrthoDB" id="6121435at2"/>
<name>K6YBW7_9ALTE</name>
<protein>
    <submittedName>
        <fullName evidence="1">Uncharacterized protein</fullName>
    </submittedName>
</protein>
<gene>
    <name evidence="1" type="ORF">GLIP_1509</name>
</gene>
<accession>K6YBW7</accession>
<dbReference type="RefSeq" id="WP_008843959.1">
    <property type="nucleotide sequence ID" value="NZ_BAEN01000035.1"/>
</dbReference>
<evidence type="ECO:0000313" key="1">
    <source>
        <dbReference type="EMBL" id="GAC14143.1"/>
    </source>
</evidence>
<organism evidence="1 2">
    <name type="scientific">Aliiglaciecola lipolytica E3</name>
    <dbReference type="NCBI Taxonomy" id="1127673"/>
    <lineage>
        <taxon>Bacteria</taxon>
        <taxon>Pseudomonadati</taxon>
        <taxon>Pseudomonadota</taxon>
        <taxon>Gammaproteobacteria</taxon>
        <taxon>Alteromonadales</taxon>
        <taxon>Alteromonadaceae</taxon>
        <taxon>Aliiglaciecola</taxon>
    </lineage>
</organism>